<evidence type="ECO:0000256" key="10">
    <source>
        <dbReference type="SAM" id="Phobius"/>
    </source>
</evidence>
<evidence type="ECO:0000259" key="11">
    <source>
        <dbReference type="Pfam" id="PF13614"/>
    </source>
</evidence>
<evidence type="ECO:0000256" key="5">
    <source>
        <dbReference type="ARBA" id="ARBA00022777"/>
    </source>
</evidence>
<evidence type="ECO:0000313" key="13">
    <source>
        <dbReference type="Proteomes" id="UP001212499"/>
    </source>
</evidence>
<evidence type="ECO:0000256" key="1">
    <source>
        <dbReference type="ARBA" id="ARBA00007316"/>
    </source>
</evidence>
<evidence type="ECO:0000256" key="3">
    <source>
        <dbReference type="ARBA" id="ARBA00022679"/>
    </source>
</evidence>
<keyword evidence="10" id="KW-0472">Membrane</keyword>
<keyword evidence="3" id="KW-0808">Transferase</keyword>
<keyword evidence="6" id="KW-0067">ATP-binding</keyword>
<evidence type="ECO:0000313" key="12">
    <source>
        <dbReference type="EMBL" id="MDB9538338.1"/>
    </source>
</evidence>
<dbReference type="InterPro" id="IPR027417">
    <property type="entry name" value="P-loop_NTPase"/>
</dbReference>
<evidence type="ECO:0000256" key="2">
    <source>
        <dbReference type="ARBA" id="ARBA00011903"/>
    </source>
</evidence>
<keyword evidence="10" id="KW-1133">Transmembrane helix</keyword>
<keyword evidence="9" id="KW-0175">Coiled coil</keyword>
<comment type="similarity">
    <text evidence="1">Belongs to the CpsD/CapB family.</text>
</comment>
<evidence type="ECO:0000256" key="8">
    <source>
        <dbReference type="ARBA" id="ARBA00051245"/>
    </source>
</evidence>
<dbReference type="CDD" id="cd05387">
    <property type="entry name" value="BY-kinase"/>
    <property type="match status" value="1"/>
</dbReference>
<keyword evidence="4" id="KW-0547">Nucleotide-binding</keyword>
<keyword evidence="7" id="KW-0829">Tyrosine-protein kinase</keyword>
<accession>A0ABT5AM16</accession>
<keyword evidence="10" id="KW-0812">Transmembrane</keyword>
<dbReference type="Proteomes" id="UP001212499">
    <property type="component" value="Unassembled WGS sequence"/>
</dbReference>
<dbReference type="RefSeq" id="WP_271730834.1">
    <property type="nucleotide sequence ID" value="NZ_JANQDP010000012.1"/>
</dbReference>
<reference evidence="12 13" key="1">
    <citation type="submission" date="2023-01" db="EMBL/GenBank/DDBJ databases">
        <title>Genomes from the Australian National Cyanobacteria Reference Collection.</title>
        <authorList>
            <person name="Willis A."/>
            <person name="Lee E.M.F."/>
        </authorList>
    </citation>
    <scope>NUCLEOTIDE SEQUENCE [LARGE SCALE GENOMIC DNA]</scope>
    <source>
        <strain evidence="12 13">CS-1033</strain>
    </source>
</reference>
<dbReference type="Pfam" id="PF13614">
    <property type="entry name" value="AAA_31"/>
    <property type="match status" value="1"/>
</dbReference>
<feature type="domain" description="AAA" evidence="11">
    <location>
        <begin position="572"/>
        <end position="699"/>
    </location>
</feature>
<name>A0ABT5AM16_9CYAN</name>
<dbReference type="SUPFAM" id="SSF52540">
    <property type="entry name" value="P-loop containing nucleoside triphosphate hydrolases"/>
    <property type="match status" value="1"/>
</dbReference>
<evidence type="ECO:0000256" key="7">
    <source>
        <dbReference type="ARBA" id="ARBA00023137"/>
    </source>
</evidence>
<dbReference type="EC" id="2.7.10.2" evidence="2"/>
<dbReference type="InterPro" id="IPR005702">
    <property type="entry name" value="Wzc-like_C"/>
</dbReference>
<dbReference type="InterPro" id="IPR050445">
    <property type="entry name" value="Bact_polysacc_biosynth/exp"/>
</dbReference>
<proteinExistence type="inferred from homology"/>
<evidence type="ECO:0000256" key="9">
    <source>
        <dbReference type="SAM" id="Coils"/>
    </source>
</evidence>
<dbReference type="Gene3D" id="3.40.50.300">
    <property type="entry name" value="P-loop containing nucleotide triphosphate hydrolases"/>
    <property type="match status" value="1"/>
</dbReference>
<dbReference type="EMBL" id="JAQMUH010000015">
    <property type="protein sequence ID" value="MDB9538338.1"/>
    <property type="molecule type" value="Genomic_DNA"/>
</dbReference>
<keyword evidence="5" id="KW-0418">Kinase</keyword>
<evidence type="ECO:0000256" key="4">
    <source>
        <dbReference type="ARBA" id="ARBA00022741"/>
    </source>
</evidence>
<organism evidence="12 13">
    <name type="scientific">Anabaenopsis arnoldii</name>
    <dbReference type="NCBI Taxonomy" id="2152938"/>
    <lineage>
        <taxon>Bacteria</taxon>
        <taxon>Bacillati</taxon>
        <taxon>Cyanobacteriota</taxon>
        <taxon>Cyanophyceae</taxon>
        <taxon>Nostocales</taxon>
        <taxon>Nodulariaceae</taxon>
        <taxon>Anabaenopsis</taxon>
    </lineage>
</organism>
<comment type="catalytic activity">
    <reaction evidence="8">
        <text>L-tyrosyl-[protein] + ATP = O-phospho-L-tyrosyl-[protein] + ADP + H(+)</text>
        <dbReference type="Rhea" id="RHEA:10596"/>
        <dbReference type="Rhea" id="RHEA-COMP:10136"/>
        <dbReference type="Rhea" id="RHEA-COMP:20101"/>
        <dbReference type="ChEBI" id="CHEBI:15378"/>
        <dbReference type="ChEBI" id="CHEBI:30616"/>
        <dbReference type="ChEBI" id="CHEBI:46858"/>
        <dbReference type="ChEBI" id="CHEBI:61978"/>
        <dbReference type="ChEBI" id="CHEBI:456216"/>
        <dbReference type="EC" id="2.7.10.2"/>
    </reaction>
</comment>
<comment type="caution">
    <text evidence="12">The sequence shown here is derived from an EMBL/GenBank/DDBJ whole genome shotgun (WGS) entry which is preliminary data.</text>
</comment>
<dbReference type="InterPro" id="IPR025669">
    <property type="entry name" value="AAA_dom"/>
</dbReference>
<gene>
    <name evidence="12" type="ORF">PN457_01430</name>
</gene>
<feature type="coiled-coil region" evidence="9">
    <location>
        <begin position="245"/>
        <end position="279"/>
    </location>
</feature>
<evidence type="ECO:0000256" key="6">
    <source>
        <dbReference type="ARBA" id="ARBA00022840"/>
    </source>
</evidence>
<feature type="transmembrane region" description="Helical" evidence="10">
    <location>
        <begin position="459"/>
        <end position="481"/>
    </location>
</feature>
<keyword evidence="13" id="KW-1185">Reference proteome</keyword>
<protein>
    <recommendedName>
        <fullName evidence="2">non-specific protein-tyrosine kinase</fullName>
        <ecNumber evidence="2">2.7.10.2</ecNumber>
    </recommendedName>
</protein>
<feature type="transmembrane region" description="Helical" evidence="10">
    <location>
        <begin position="29"/>
        <end position="47"/>
    </location>
</feature>
<sequence>MNQNQLVHYSSIKPVNVRRLPEILLRRRFFCLGISCIFMSVTGYLALNIKPNYQSSMQILVHSNLYEGVRVNNSSLSTNNDLTGANPPVFDHSYQMKLMVSSKLIQKAVDILRSDYPDITLEDIKGYHRDNQKTGLLVKQLPVISGVYQGHSQIFEVSFSANDPVKTQRVLQALQTVYLQYNTQQQQERLKQGLSFVSARLPQTKKELSQAEKKLEDFRKQHNILDPEVQSKILLESLADVDKQQQITRAQIKDVQARYNNLEQKIAELSQKARIASRLNQSTRYQSLLGAVQNTEVAIAREEMRYTEESPILERLRQQYQSQKALLEQEIKELVDVKDIKNVSDTEKLPLTQGEAAEVNPTLMQEFIQVQTVLQGLKAHENSLSESEKQLKSQLSKYPSLIAEYNRLLPAVETQRKILEQLVQTQQYLGLKISQGGFNWQILEEAGLGTSTSDRRKTLLLGGVVVSPIAGIALSLIWGILNYTIYSVKQLQKLTQLRILGSVPKLALSSVNKGLPRWFWRKQENLAVPLLEASTWLPSHESIDIIYQNLQIFKHLYPYKSLMLTSAISREGKTTLALGLAASAARMNRRVLLIDANLQCPHIHKNLQLCNDWGLSLLLIDDTNTQVQDYIQPIHPSIDILTAGPTPEDTIQLLSHNRMAELLKLFEQTYDLVLIDAPPILGSVDARILASCCQAIVMVARIGQVTSNQLKPAIEVLSKLNLLGIIANDVSNSQG</sequence>
<dbReference type="PANTHER" id="PTHR32309">
    <property type="entry name" value="TYROSINE-PROTEIN KINASE"/>
    <property type="match status" value="1"/>
</dbReference>
<dbReference type="PANTHER" id="PTHR32309:SF13">
    <property type="entry name" value="FERRIC ENTEROBACTIN TRANSPORT PROTEIN FEPE"/>
    <property type="match status" value="1"/>
</dbReference>